<evidence type="ECO:0008006" key="3">
    <source>
        <dbReference type="Google" id="ProtNLM"/>
    </source>
</evidence>
<proteinExistence type="predicted"/>
<evidence type="ECO:0000313" key="1">
    <source>
        <dbReference type="EMBL" id="OGY43066.1"/>
    </source>
</evidence>
<sequence length="284" mass="31607">MVMIKKINLSSSQKIFTLWSIVVGLALISGLVFTLQTNWILKEKESKDKEAARPVQLNLKVVYDSTCPDCSDLKPLIDAIKAKNVAITEEKNIDYQSDEGKLLVEKYGLEKIPGLIIAGELQKNSELATLWQNLGEIKNGEFILRQVGAPYREISSNEIKGRVKVILLADKNCADCYDVNRHLNILASMSLPIADRQLLDVNDLEGKNLINEYQIKSIPTLILTGDLAAYVGLKNIWSQVGTIETDGTYVFRNGVTQMGVYRDLVSNKIIRSAVNQNQSPNANP</sequence>
<dbReference type="Proteomes" id="UP000178930">
    <property type="component" value="Unassembled WGS sequence"/>
</dbReference>
<gene>
    <name evidence="1" type="ORF">A2729_03815</name>
</gene>
<dbReference type="EMBL" id="MHIB01000045">
    <property type="protein sequence ID" value="OGY43066.1"/>
    <property type="molecule type" value="Genomic_DNA"/>
</dbReference>
<dbReference type="AlphaFoldDB" id="A0A1G1XTZ7"/>
<evidence type="ECO:0000313" key="2">
    <source>
        <dbReference type="Proteomes" id="UP000178930"/>
    </source>
</evidence>
<dbReference type="SUPFAM" id="SSF52833">
    <property type="entry name" value="Thioredoxin-like"/>
    <property type="match status" value="2"/>
</dbReference>
<name>A0A1G1XTZ7_9BACT</name>
<dbReference type="InterPro" id="IPR036249">
    <property type="entry name" value="Thioredoxin-like_sf"/>
</dbReference>
<reference evidence="1 2" key="1">
    <citation type="journal article" date="2016" name="Nat. Commun.">
        <title>Thousands of microbial genomes shed light on interconnected biogeochemical processes in an aquifer system.</title>
        <authorList>
            <person name="Anantharaman K."/>
            <person name="Brown C.T."/>
            <person name="Hug L.A."/>
            <person name="Sharon I."/>
            <person name="Castelle C.J."/>
            <person name="Probst A.J."/>
            <person name="Thomas B.C."/>
            <person name="Singh A."/>
            <person name="Wilkins M.J."/>
            <person name="Karaoz U."/>
            <person name="Brodie E.L."/>
            <person name="Williams K.H."/>
            <person name="Hubbard S.S."/>
            <person name="Banfield J.F."/>
        </authorList>
    </citation>
    <scope>NUCLEOTIDE SEQUENCE [LARGE SCALE GENOMIC DNA]</scope>
</reference>
<comment type="caution">
    <text evidence="1">The sequence shown here is derived from an EMBL/GenBank/DDBJ whole genome shotgun (WGS) entry which is preliminary data.</text>
</comment>
<organism evidence="1 2">
    <name type="scientific">Candidatus Buchananbacteria bacterium RIFCSPHIGHO2_01_FULL_39_14</name>
    <dbReference type="NCBI Taxonomy" id="1797532"/>
    <lineage>
        <taxon>Bacteria</taxon>
        <taxon>Candidatus Buchananiibacteriota</taxon>
    </lineage>
</organism>
<protein>
    <recommendedName>
        <fullName evidence="3">Thioredoxin-like fold domain-containing protein</fullName>
    </recommendedName>
</protein>
<accession>A0A1G1XTZ7</accession>
<dbReference type="STRING" id="1797532.A2729_03815"/>
<dbReference type="Gene3D" id="3.40.30.10">
    <property type="entry name" value="Glutaredoxin"/>
    <property type="match status" value="2"/>
</dbReference>